<sequence length="103" mass="11798">MKNDDMLRGSGEWIGLLGFSQGAKISTCLILQQDFIASDQQWDFRFVFLFGRPGAFGLFESAIFDQSLRTYLTQKPNEGTRFDLQWCMSMDCKTPVDIDTSCY</sequence>
<reference evidence="2 3" key="1">
    <citation type="journal article" date="2023" name="IMA Fungus">
        <title>Comparative genomic study of the Penicillium genus elucidates a diverse pangenome and 15 lateral gene transfer events.</title>
        <authorList>
            <person name="Petersen C."/>
            <person name="Sorensen T."/>
            <person name="Nielsen M.R."/>
            <person name="Sondergaard T.E."/>
            <person name="Sorensen J.L."/>
            <person name="Fitzpatrick D.A."/>
            <person name="Frisvad J.C."/>
            <person name="Nielsen K.L."/>
        </authorList>
    </citation>
    <scope>NUCLEOTIDE SEQUENCE [LARGE SCALE GENOMIC DNA]</scope>
    <source>
        <strain evidence="2 3">IBT 29057</strain>
    </source>
</reference>
<dbReference type="GO" id="GO:0017000">
    <property type="term" value="P:antibiotic biosynthetic process"/>
    <property type="evidence" value="ECO:0007669"/>
    <property type="project" value="UniProtKB-ARBA"/>
</dbReference>
<dbReference type="Pfam" id="PF03959">
    <property type="entry name" value="FSH1"/>
    <property type="match status" value="1"/>
</dbReference>
<gene>
    <name evidence="2" type="ORF">N7450_002526</name>
</gene>
<feature type="domain" description="Serine hydrolase" evidence="1">
    <location>
        <begin position="5"/>
        <end position="50"/>
    </location>
</feature>
<evidence type="ECO:0000313" key="3">
    <source>
        <dbReference type="Proteomes" id="UP001216150"/>
    </source>
</evidence>
<dbReference type="AlphaFoldDB" id="A0AAD6DW10"/>
<protein>
    <recommendedName>
        <fullName evidence="1">Serine hydrolase domain-containing protein</fullName>
    </recommendedName>
</protein>
<dbReference type="GO" id="GO:0072330">
    <property type="term" value="P:monocarboxylic acid biosynthetic process"/>
    <property type="evidence" value="ECO:0007669"/>
    <property type="project" value="UniProtKB-ARBA"/>
</dbReference>
<dbReference type="EMBL" id="JAQJAC010000002">
    <property type="protein sequence ID" value="KAJ5596068.1"/>
    <property type="molecule type" value="Genomic_DNA"/>
</dbReference>
<organism evidence="2 3">
    <name type="scientific">Penicillium hetheringtonii</name>
    <dbReference type="NCBI Taxonomy" id="911720"/>
    <lineage>
        <taxon>Eukaryota</taxon>
        <taxon>Fungi</taxon>
        <taxon>Dikarya</taxon>
        <taxon>Ascomycota</taxon>
        <taxon>Pezizomycotina</taxon>
        <taxon>Eurotiomycetes</taxon>
        <taxon>Eurotiomycetidae</taxon>
        <taxon>Eurotiales</taxon>
        <taxon>Aspergillaceae</taxon>
        <taxon>Penicillium</taxon>
    </lineage>
</organism>
<comment type="caution">
    <text evidence="2">The sequence shown here is derived from an EMBL/GenBank/DDBJ whole genome shotgun (WGS) entry which is preliminary data.</text>
</comment>
<name>A0AAD6DW10_9EURO</name>
<keyword evidence="3" id="KW-1185">Reference proteome</keyword>
<dbReference type="InterPro" id="IPR029058">
    <property type="entry name" value="AB_hydrolase_fold"/>
</dbReference>
<dbReference type="Proteomes" id="UP001216150">
    <property type="component" value="Unassembled WGS sequence"/>
</dbReference>
<evidence type="ECO:0000313" key="2">
    <source>
        <dbReference type="EMBL" id="KAJ5596068.1"/>
    </source>
</evidence>
<dbReference type="Gene3D" id="3.40.50.1820">
    <property type="entry name" value="alpha/beta hydrolase"/>
    <property type="match status" value="1"/>
</dbReference>
<evidence type="ECO:0000259" key="1">
    <source>
        <dbReference type="Pfam" id="PF03959"/>
    </source>
</evidence>
<accession>A0AAD6DW10</accession>
<dbReference type="InterPro" id="IPR005645">
    <property type="entry name" value="FSH-like_dom"/>
</dbReference>
<proteinExistence type="predicted"/>